<dbReference type="InterPro" id="IPR027417">
    <property type="entry name" value="P-loop_NTPase"/>
</dbReference>
<dbReference type="GO" id="GO:0016887">
    <property type="term" value="F:ATP hydrolysis activity"/>
    <property type="evidence" value="ECO:0007669"/>
    <property type="project" value="InterPro"/>
</dbReference>
<comment type="caution">
    <text evidence="6">The sequence shown here is derived from an EMBL/GenBank/DDBJ whole genome shotgun (WGS) entry which is preliminary data.</text>
</comment>
<dbReference type="Gene3D" id="3.40.50.300">
    <property type="entry name" value="P-loop containing nucleotide triphosphate hydrolases"/>
    <property type="match status" value="1"/>
</dbReference>
<dbReference type="OrthoDB" id="9791546at2"/>
<dbReference type="PROSITE" id="PS50893">
    <property type="entry name" value="ABC_TRANSPORTER_2"/>
    <property type="match status" value="1"/>
</dbReference>
<protein>
    <submittedName>
        <fullName evidence="6">ABC transporter family protein</fullName>
    </submittedName>
</protein>
<dbReference type="Proteomes" id="UP000019243">
    <property type="component" value="Unassembled WGS sequence"/>
</dbReference>
<comment type="similarity">
    <text evidence="1">Belongs to the ABC transporter superfamily.</text>
</comment>
<accession>W7CP63</accession>
<dbReference type="FunFam" id="3.40.50.300:FF:000032">
    <property type="entry name" value="Export ABC transporter ATP-binding protein"/>
    <property type="match status" value="1"/>
</dbReference>
<dbReference type="PATRIC" id="fig|1265861.3.peg.744"/>
<dbReference type="SUPFAM" id="SSF52540">
    <property type="entry name" value="P-loop containing nucleoside triphosphate hydrolases"/>
    <property type="match status" value="1"/>
</dbReference>
<organism evidence="6 7">
    <name type="scientific">Brochothrix campestris FSL F6-1037</name>
    <dbReference type="NCBI Taxonomy" id="1265861"/>
    <lineage>
        <taxon>Bacteria</taxon>
        <taxon>Bacillati</taxon>
        <taxon>Bacillota</taxon>
        <taxon>Bacilli</taxon>
        <taxon>Bacillales</taxon>
        <taxon>Listeriaceae</taxon>
        <taxon>Brochothrix</taxon>
    </lineage>
</organism>
<evidence type="ECO:0000313" key="7">
    <source>
        <dbReference type="Proteomes" id="UP000019243"/>
    </source>
</evidence>
<dbReference type="GO" id="GO:0022857">
    <property type="term" value="F:transmembrane transporter activity"/>
    <property type="evidence" value="ECO:0007669"/>
    <property type="project" value="UniProtKB-ARBA"/>
</dbReference>
<dbReference type="PANTHER" id="PTHR42798">
    <property type="entry name" value="LIPOPROTEIN-RELEASING SYSTEM ATP-BINDING PROTEIN LOLD"/>
    <property type="match status" value="1"/>
</dbReference>
<dbReference type="InterPro" id="IPR003439">
    <property type="entry name" value="ABC_transporter-like_ATP-bd"/>
</dbReference>
<dbReference type="EMBL" id="AODH01000012">
    <property type="protein sequence ID" value="EUJ41399.1"/>
    <property type="molecule type" value="Genomic_DNA"/>
</dbReference>
<evidence type="ECO:0000259" key="5">
    <source>
        <dbReference type="PROSITE" id="PS50893"/>
    </source>
</evidence>
<feature type="domain" description="ABC transporter" evidence="5">
    <location>
        <begin position="6"/>
        <end position="246"/>
    </location>
</feature>
<keyword evidence="4" id="KW-0067">ATP-binding</keyword>
<dbReference type="PANTHER" id="PTHR42798:SF7">
    <property type="entry name" value="ALPHA-D-RIBOSE 1-METHYLPHOSPHONATE 5-TRIPHOSPHATE SYNTHASE SUBUNIT PHNL"/>
    <property type="match status" value="1"/>
</dbReference>
<dbReference type="AlphaFoldDB" id="W7CP63"/>
<evidence type="ECO:0000256" key="4">
    <source>
        <dbReference type="ARBA" id="ARBA00022840"/>
    </source>
</evidence>
<dbReference type="GO" id="GO:0098796">
    <property type="term" value="C:membrane protein complex"/>
    <property type="evidence" value="ECO:0007669"/>
    <property type="project" value="UniProtKB-ARBA"/>
</dbReference>
<dbReference type="STRING" id="1265861.BCAMP_03805"/>
<dbReference type="RefSeq" id="WP_035313683.1">
    <property type="nucleotide sequence ID" value="NZ_AODH01000012.1"/>
</dbReference>
<evidence type="ECO:0000313" key="6">
    <source>
        <dbReference type="EMBL" id="EUJ41399.1"/>
    </source>
</evidence>
<proteinExistence type="inferred from homology"/>
<sequence>MTNQIVTINHLQKIYGKKKENEHMALKDISFNVDKGDFVGIMGPSGSGKTTLLNILATLDTATKGEVSITGQDITHLNTNELAEFRAKKLGFIFQNFNLLDNLSIYENIALPLSLQNESSVNIRTMVEKIAETLDITRILNNYPNEVSGGQQQRAAAARALVHQPSLLLGDEPTGALDSKNAKSLLESMKALNEEQLVTILLVTHDAFSASYCKRILFIKDGMLFKEIHRQGTRHDFYKEILAVLEEYSEV</sequence>
<gene>
    <name evidence="6" type="ORF">BCAMP_03805</name>
</gene>
<keyword evidence="7" id="KW-1185">Reference proteome</keyword>
<name>W7CP63_9LIST</name>
<dbReference type="Pfam" id="PF00005">
    <property type="entry name" value="ABC_tran"/>
    <property type="match status" value="1"/>
</dbReference>
<evidence type="ECO:0000256" key="2">
    <source>
        <dbReference type="ARBA" id="ARBA00022448"/>
    </source>
</evidence>
<dbReference type="InterPro" id="IPR003593">
    <property type="entry name" value="AAA+_ATPase"/>
</dbReference>
<dbReference type="CDD" id="cd03255">
    <property type="entry name" value="ABC_MJ0796_LolCDE_FtsE"/>
    <property type="match status" value="1"/>
</dbReference>
<reference evidence="6 7" key="1">
    <citation type="submission" date="2012-12" db="EMBL/GenBank/DDBJ databases">
        <title>Novel taxa of Listeriaceae from agricultural environments in the United States.</title>
        <authorList>
            <person name="den Bakker H.C."/>
            <person name="Allred A."/>
            <person name="Warchocki S."/>
            <person name="Wright E.M."/>
            <person name="Burrell A."/>
            <person name="Nightingale K.K."/>
            <person name="Kephart D."/>
            <person name="Wiedmann M."/>
        </authorList>
    </citation>
    <scope>NUCLEOTIDE SEQUENCE [LARGE SCALE GENOMIC DNA]</scope>
    <source>
        <strain evidence="6 7">FSL F6-1037</strain>
    </source>
</reference>
<dbReference type="GO" id="GO:0005524">
    <property type="term" value="F:ATP binding"/>
    <property type="evidence" value="ECO:0007669"/>
    <property type="project" value="UniProtKB-KW"/>
</dbReference>
<keyword evidence="3" id="KW-0547">Nucleotide-binding</keyword>
<keyword evidence="2" id="KW-0813">Transport</keyword>
<dbReference type="InterPro" id="IPR017911">
    <property type="entry name" value="MacB-like_ATP-bd"/>
</dbReference>
<dbReference type="SMART" id="SM00382">
    <property type="entry name" value="AAA"/>
    <property type="match status" value="1"/>
</dbReference>
<evidence type="ECO:0000256" key="1">
    <source>
        <dbReference type="ARBA" id="ARBA00005417"/>
    </source>
</evidence>
<evidence type="ECO:0000256" key="3">
    <source>
        <dbReference type="ARBA" id="ARBA00022741"/>
    </source>
</evidence>